<dbReference type="InterPro" id="IPR039507">
    <property type="entry name" value="PIG-A/GPI3"/>
</dbReference>
<evidence type="ECO:0000259" key="9">
    <source>
        <dbReference type="Pfam" id="PF08288"/>
    </source>
</evidence>
<sequence length="467" mass="52198">MIDSTRDQQLVNSLGRQNVLFVSDFFYPNCGGVENHMYHVAQCLLLAGHKVVVMTHAYGERAGVRFMTNGLKVYYIPRLPFYEGNTFPTIFGNFRLLRVILIREQITVVHAHQAFSTLSHESILHARTMGYKTVFTDHSLFGFADGSSIHTNKLLKFTLADTQHVICVSHTSKANTVLRSRIPPPRVSVIPNAVDTERFLPGPESRPPAPTINVVVISRLVYRKGSDLLIDLIPMVCKKLEHINFIVGGDGPKKVSLDEMVAKHGLGNRVEMLGNVTHADVRNVLVRGHIFLNTSLTEAFCIAILEAASCGLLVVSTRVGGVPEVLPSDMLILEEPQAENLCAGIERAVQLVPTTCPFTFHDRVKEMYDWKDITRRVQVVYARAHQTHSDELLPRLARYYTCGRFAGKLFCCVAVVNHLYWGFLEWMFPRKDIDLAPDVPSPGDLDNTPETPTGSNSNMRDAPDVHT</sequence>
<evidence type="ECO:0000256" key="4">
    <source>
        <dbReference type="ARBA" id="ARBA00022676"/>
    </source>
</evidence>
<evidence type="ECO:0000313" key="11">
    <source>
        <dbReference type="Proteomes" id="UP001190700"/>
    </source>
</evidence>
<comment type="caution">
    <text evidence="10">The sequence shown here is derived from an EMBL/GenBank/DDBJ whole genome shotgun (WGS) entry which is preliminary data.</text>
</comment>
<evidence type="ECO:0000256" key="5">
    <source>
        <dbReference type="ARBA" id="ARBA00022679"/>
    </source>
</evidence>
<comment type="pathway">
    <text evidence="1">Glycolipid biosynthesis; glycosylphosphatidylinositol-anchor biosynthesis.</text>
</comment>
<dbReference type="Proteomes" id="UP001190700">
    <property type="component" value="Unassembled WGS sequence"/>
</dbReference>
<evidence type="ECO:0000256" key="7">
    <source>
        <dbReference type="SAM" id="MobiDB-lite"/>
    </source>
</evidence>
<dbReference type="Pfam" id="PF08288">
    <property type="entry name" value="PIGA"/>
    <property type="match status" value="1"/>
</dbReference>
<dbReference type="PANTHER" id="PTHR45871">
    <property type="entry name" value="N-ACETYLGLUCOSAMINYL-PHOSPHATIDYLINOSITOL BIOSYNTHETIC PROTEIN"/>
    <property type="match status" value="1"/>
</dbReference>
<dbReference type="GO" id="GO:0000506">
    <property type="term" value="C:glycosylphosphatidylinositol-N-acetylglucosaminyltransferase (GPI-GnT) complex"/>
    <property type="evidence" value="ECO:0007669"/>
    <property type="project" value="InterPro"/>
</dbReference>
<dbReference type="AlphaFoldDB" id="A0AAE0FXV1"/>
<feature type="region of interest" description="Disordered" evidence="7">
    <location>
        <begin position="439"/>
        <end position="467"/>
    </location>
</feature>
<protein>
    <recommendedName>
        <fullName evidence="2">phosphatidylinositol N-acetylglucosaminyltransferase</fullName>
        <ecNumber evidence="2">2.4.1.198</ecNumber>
    </recommendedName>
    <alternativeName>
        <fullName evidence="6">GlcNAc-PI synthesis protein</fullName>
    </alternativeName>
</protein>
<evidence type="ECO:0000256" key="6">
    <source>
        <dbReference type="ARBA" id="ARBA00032160"/>
    </source>
</evidence>
<gene>
    <name evidence="10" type="ORF">CYMTET_23441</name>
</gene>
<dbReference type="FunFam" id="3.40.50.2000:FF:000026">
    <property type="entry name" value="Phosphatidylinositol N-acetylglucosaminyltransferase subunit A"/>
    <property type="match status" value="1"/>
</dbReference>
<proteinExistence type="predicted"/>
<keyword evidence="3" id="KW-0337">GPI-anchor biosynthesis</keyword>
<dbReference type="GO" id="GO:0017176">
    <property type="term" value="F:phosphatidylinositol N-acetylglucosaminyltransferase activity"/>
    <property type="evidence" value="ECO:0007669"/>
    <property type="project" value="UniProtKB-EC"/>
</dbReference>
<dbReference type="CDD" id="cd03796">
    <property type="entry name" value="GT4_PIG-A-like"/>
    <property type="match status" value="1"/>
</dbReference>
<dbReference type="Gene3D" id="3.40.50.2000">
    <property type="entry name" value="Glycogen Phosphorylase B"/>
    <property type="match status" value="2"/>
</dbReference>
<keyword evidence="11" id="KW-1185">Reference proteome</keyword>
<dbReference type="EC" id="2.4.1.198" evidence="2"/>
<dbReference type="InterPro" id="IPR001296">
    <property type="entry name" value="Glyco_trans_1"/>
</dbReference>
<name>A0AAE0FXV1_9CHLO</name>
<dbReference type="PANTHER" id="PTHR45871:SF1">
    <property type="entry name" value="PHOSPHATIDYLINOSITOL N-ACETYLGLUCOSAMINYLTRANSFERASE SUBUNIT A"/>
    <property type="match status" value="1"/>
</dbReference>
<accession>A0AAE0FXV1</accession>
<dbReference type="GO" id="GO:0006506">
    <property type="term" value="P:GPI anchor biosynthetic process"/>
    <property type="evidence" value="ECO:0007669"/>
    <property type="project" value="UniProtKB-KW"/>
</dbReference>
<keyword evidence="5" id="KW-0808">Transferase</keyword>
<feature type="compositionally biased region" description="Polar residues" evidence="7">
    <location>
        <begin position="448"/>
        <end position="459"/>
    </location>
</feature>
<evidence type="ECO:0000256" key="2">
    <source>
        <dbReference type="ARBA" id="ARBA00012420"/>
    </source>
</evidence>
<feature type="domain" description="PIGA GPI anchor biosynthesis" evidence="9">
    <location>
        <begin position="56"/>
        <end position="145"/>
    </location>
</feature>
<dbReference type="SUPFAM" id="SSF53756">
    <property type="entry name" value="UDP-Glycosyltransferase/glycogen phosphorylase"/>
    <property type="match status" value="1"/>
</dbReference>
<reference evidence="10 11" key="1">
    <citation type="journal article" date="2015" name="Genome Biol. Evol.">
        <title>Comparative Genomics of a Bacterivorous Green Alga Reveals Evolutionary Causalities and Consequences of Phago-Mixotrophic Mode of Nutrition.</title>
        <authorList>
            <person name="Burns J.A."/>
            <person name="Paasch A."/>
            <person name="Narechania A."/>
            <person name="Kim E."/>
        </authorList>
    </citation>
    <scope>NUCLEOTIDE SEQUENCE [LARGE SCALE GENOMIC DNA]</scope>
    <source>
        <strain evidence="10 11">PLY_AMNH</strain>
    </source>
</reference>
<dbReference type="Pfam" id="PF00534">
    <property type="entry name" value="Glycos_transf_1"/>
    <property type="match status" value="1"/>
</dbReference>
<evidence type="ECO:0000256" key="3">
    <source>
        <dbReference type="ARBA" id="ARBA00022502"/>
    </source>
</evidence>
<evidence type="ECO:0000256" key="1">
    <source>
        <dbReference type="ARBA" id="ARBA00004687"/>
    </source>
</evidence>
<feature type="domain" description="Glycosyl transferase family 1" evidence="8">
    <location>
        <begin position="213"/>
        <end position="349"/>
    </location>
</feature>
<organism evidence="10 11">
    <name type="scientific">Cymbomonas tetramitiformis</name>
    <dbReference type="NCBI Taxonomy" id="36881"/>
    <lineage>
        <taxon>Eukaryota</taxon>
        <taxon>Viridiplantae</taxon>
        <taxon>Chlorophyta</taxon>
        <taxon>Pyramimonadophyceae</taxon>
        <taxon>Pyramimonadales</taxon>
        <taxon>Pyramimonadaceae</taxon>
        <taxon>Cymbomonas</taxon>
    </lineage>
</organism>
<evidence type="ECO:0000259" key="8">
    <source>
        <dbReference type="Pfam" id="PF00534"/>
    </source>
</evidence>
<keyword evidence="4" id="KW-0328">Glycosyltransferase</keyword>
<dbReference type="InterPro" id="IPR013234">
    <property type="entry name" value="PIGA_GPI_anchor_biosynthesis"/>
</dbReference>
<evidence type="ECO:0000313" key="10">
    <source>
        <dbReference type="EMBL" id="KAK3268031.1"/>
    </source>
</evidence>
<dbReference type="EMBL" id="LGRX02012054">
    <property type="protein sequence ID" value="KAK3268031.1"/>
    <property type="molecule type" value="Genomic_DNA"/>
</dbReference>